<evidence type="ECO:0008006" key="3">
    <source>
        <dbReference type="Google" id="ProtNLM"/>
    </source>
</evidence>
<dbReference type="EMBL" id="JBDLOU010000062">
    <property type="protein sequence ID" value="MEX3741260.1"/>
    <property type="molecule type" value="Genomic_DNA"/>
</dbReference>
<evidence type="ECO:0000313" key="1">
    <source>
        <dbReference type="EMBL" id="MEX3741260.1"/>
    </source>
</evidence>
<gene>
    <name evidence="1" type="ORF">ABFW12_23820</name>
</gene>
<organism evidence="1 2">
    <name type="scientific">Mycolicibacterium porcinum</name>
    <dbReference type="NCBI Taxonomy" id="39693"/>
    <lineage>
        <taxon>Bacteria</taxon>
        <taxon>Bacillati</taxon>
        <taxon>Actinomycetota</taxon>
        <taxon>Actinomycetes</taxon>
        <taxon>Mycobacteriales</taxon>
        <taxon>Mycobacteriaceae</taxon>
        <taxon>Mycolicibacterium</taxon>
    </lineage>
</organism>
<comment type="caution">
    <text evidence="1">The sequence shown here is derived from an EMBL/GenBank/DDBJ whole genome shotgun (WGS) entry which is preliminary data.</text>
</comment>
<protein>
    <recommendedName>
        <fullName evidence="3">Transcriptional regulator</fullName>
    </recommendedName>
</protein>
<dbReference type="Proteomes" id="UP001558474">
    <property type="component" value="Unassembled WGS sequence"/>
</dbReference>
<reference evidence="1 2" key="1">
    <citation type="submission" date="2024-04" db="EMBL/GenBank/DDBJ databases">
        <title>Genomic Markers of Mycobacteria.</title>
        <authorList>
            <person name="Soliman M.S."/>
            <person name="Elkholy A."/>
            <person name="Soliman N.S."/>
            <person name="Abbas A."/>
            <person name="Khayrat S."/>
            <person name="Shawky S."/>
        </authorList>
    </citation>
    <scope>NUCLEOTIDE SEQUENCE [LARGE SCALE GENOMIC DNA]</scope>
    <source>
        <strain evidence="1 2">Egy-CU-AM5</strain>
    </source>
</reference>
<proteinExistence type="predicted"/>
<dbReference type="RefSeq" id="WP_368573892.1">
    <property type="nucleotide sequence ID" value="NZ_JBDLOU010000062.1"/>
</dbReference>
<name>A0ABV3VLY5_9MYCO</name>
<keyword evidence="2" id="KW-1185">Reference proteome</keyword>
<sequence>MTATSYPTPRTPISDAATDVGRHLSLEDANWLIFVAAGYIGAHPELSPRQTSLDVITLFTGARHAIDNCVRALVASARRDGASWTAVGEALGVSKQTAFSRYGSMVGERDGQVFLNDIVRDREIPLTRIDSATPEPEFVAVPATPAQLVTIAKHFEGTDAAKPENLPLVANALMVNAQKLAANEGADWSDPTAAAKYLEIMLAMFAPASE</sequence>
<evidence type="ECO:0000313" key="2">
    <source>
        <dbReference type="Proteomes" id="UP001558474"/>
    </source>
</evidence>
<accession>A0ABV3VLY5</accession>